<dbReference type="Gene3D" id="2.20.100.10">
    <property type="entry name" value="Thrombospondin type-1 (TSP1) repeat"/>
    <property type="match status" value="4"/>
</dbReference>
<dbReference type="AlphaFoldDB" id="A0A672GBB9"/>
<dbReference type="FunFam" id="2.20.100.10:FF:000001">
    <property type="entry name" value="semaphorin-5A isoform X1"/>
    <property type="match status" value="1"/>
</dbReference>
<dbReference type="Pfam" id="PF00090">
    <property type="entry name" value="TSP_1"/>
    <property type="match status" value="4"/>
</dbReference>
<evidence type="ECO:0000313" key="3">
    <source>
        <dbReference type="Ensembl" id="ENSSFAP00005016136.1"/>
    </source>
</evidence>
<evidence type="ECO:0000313" key="4">
    <source>
        <dbReference type="Proteomes" id="UP000472267"/>
    </source>
</evidence>
<dbReference type="PROSITE" id="PS50092">
    <property type="entry name" value="TSP1"/>
    <property type="match status" value="4"/>
</dbReference>
<dbReference type="PRINTS" id="PR01705">
    <property type="entry name" value="TSP1REPEAT"/>
</dbReference>
<dbReference type="InParanoid" id="A0A672GBB9"/>
<dbReference type="InterPro" id="IPR036383">
    <property type="entry name" value="TSP1_rpt_sf"/>
</dbReference>
<keyword evidence="4" id="KW-1185">Reference proteome</keyword>
<sequence length="504" mass="53297">GRNVVLHSDGSLFTEALLFLRYCKTPSDPPVCFKALLVPDPWSPVLVDVWRRLPDQNPGPIGSRHRPAVHGAAGDCSGVACAGTSSHSVLSDGLQRCLTPPPHVHTHSADETLWSSWTPWGPCSLSCGPGLRSRYRFCPAPRRVGGAPPCDGPHREDQVLCLPCPGDGGWGPWTRWSHCTKSCGGGVRSRRRECDSPSPEGGGRYCEGLRDRGDGETLRVVPCLKTSCLLPSSCQAGVLHCVSVPGCRVDGGWSQWSGWTGCSVPCGGGLRFRKRLCDNPSPRAEDGAAWETTTSRAAATPSPAPVRPGHVSSPWTSQQPLTEPCSLCPAESPWSPWSPWSSWSSWSSCSVSCGGGQQSRSRLCVSPPCSGFSRQSKTCNSHVCLGERLDASRRPRCRRLAFIAPPVPSSWFPLCSNSVVSPSVPGPGLQTWAVLRAGCTGSASAARAARSAAPRSAAETAATRTAARRAATVRRTPSSTGTSVLQVGAPPPRPGAAAVRPPRS</sequence>
<feature type="region of interest" description="Disordered" evidence="2">
    <location>
        <begin position="281"/>
        <end position="313"/>
    </location>
</feature>
<dbReference type="Proteomes" id="UP000472267">
    <property type="component" value="Chromosome 9"/>
</dbReference>
<dbReference type="OMA" id="MHECSSW"/>
<evidence type="ECO:0000256" key="2">
    <source>
        <dbReference type="SAM" id="MobiDB-lite"/>
    </source>
</evidence>
<protein>
    <submittedName>
        <fullName evidence="3">Uncharacterized protein</fullName>
    </submittedName>
</protein>
<reference evidence="3" key="3">
    <citation type="submission" date="2025-09" db="UniProtKB">
        <authorList>
            <consortium name="Ensembl"/>
        </authorList>
    </citation>
    <scope>IDENTIFICATION</scope>
</reference>
<evidence type="ECO:0000256" key="1">
    <source>
        <dbReference type="ARBA" id="ARBA00023157"/>
    </source>
</evidence>
<organism evidence="3 4">
    <name type="scientific">Salarias fasciatus</name>
    <name type="common">Jewelled blenny</name>
    <name type="synonym">Blennius fasciatus</name>
    <dbReference type="NCBI Taxonomy" id="181472"/>
    <lineage>
        <taxon>Eukaryota</taxon>
        <taxon>Metazoa</taxon>
        <taxon>Chordata</taxon>
        <taxon>Craniata</taxon>
        <taxon>Vertebrata</taxon>
        <taxon>Euteleostomi</taxon>
        <taxon>Actinopterygii</taxon>
        <taxon>Neopterygii</taxon>
        <taxon>Teleostei</taxon>
        <taxon>Neoteleostei</taxon>
        <taxon>Acanthomorphata</taxon>
        <taxon>Ovalentaria</taxon>
        <taxon>Blenniimorphae</taxon>
        <taxon>Blenniiformes</taxon>
        <taxon>Blennioidei</taxon>
        <taxon>Blenniidae</taxon>
        <taxon>Salariinae</taxon>
        <taxon>Salarias</taxon>
    </lineage>
</organism>
<accession>A0A672GBB9</accession>
<dbReference type="SMART" id="SM00209">
    <property type="entry name" value="TSP1"/>
    <property type="match status" value="4"/>
</dbReference>
<dbReference type="PANTHER" id="PTHR16311:SF3">
    <property type="entry name" value="THROMBOSPONDIN TYPE-1 DOMAIN-CONTAINING PROTEIN 1"/>
    <property type="match status" value="1"/>
</dbReference>
<proteinExistence type="predicted"/>
<dbReference type="InterPro" id="IPR038877">
    <property type="entry name" value="THSD1"/>
</dbReference>
<reference evidence="3" key="1">
    <citation type="submission" date="2019-06" db="EMBL/GenBank/DDBJ databases">
        <authorList>
            <consortium name="Wellcome Sanger Institute Data Sharing"/>
        </authorList>
    </citation>
    <scope>NUCLEOTIDE SEQUENCE [LARGE SCALE GENOMIC DNA]</scope>
</reference>
<dbReference type="InterPro" id="IPR000884">
    <property type="entry name" value="TSP1_rpt"/>
</dbReference>
<feature type="compositionally biased region" description="Low complexity" evidence="2">
    <location>
        <begin position="450"/>
        <end position="480"/>
    </location>
</feature>
<feature type="compositionally biased region" description="Low complexity" evidence="2">
    <location>
        <begin position="292"/>
        <end position="301"/>
    </location>
</feature>
<feature type="compositionally biased region" description="Low complexity" evidence="2">
    <location>
        <begin position="495"/>
        <end position="504"/>
    </location>
</feature>
<dbReference type="Ensembl" id="ENSSFAT00005016779.1">
    <property type="protein sequence ID" value="ENSSFAP00005016136.1"/>
    <property type="gene ID" value="ENSSFAG00005008581.1"/>
</dbReference>
<feature type="region of interest" description="Disordered" evidence="2">
    <location>
        <begin position="450"/>
        <end position="504"/>
    </location>
</feature>
<dbReference type="PANTHER" id="PTHR16311">
    <property type="entry name" value="THROMBOSPONDIN TYPE I DOMAIN-CONTAINING 1"/>
    <property type="match status" value="1"/>
</dbReference>
<dbReference type="GO" id="GO:0071944">
    <property type="term" value="C:cell periphery"/>
    <property type="evidence" value="ECO:0007669"/>
    <property type="project" value="TreeGrafter"/>
</dbReference>
<keyword evidence="1" id="KW-1015">Disulfide bond</keyword>
<reference evidence="3" key="2">
    <citation type="submission" date="2025-08" db="UniProtKB">
        <authorList>
            <consortium name="Ensembl"/>
        </authorList>
    </citation>
    <scope>IDENTIFICATION</scope>
</reference>
<name>A0A672GBB9_SALFA</name>
<dbReference type="SUPFAM" id="SSF82895">
    <property type="entry name" value="TSP-1 type 1 repeat"/>
    <property type="match status" value="4"/>
</dbReference>